<dbReference type="CDD" id="cd07820">
    <property type="entry name" value="SRPBCC_3"/>
    <property type="match status" value="1"/>
</dbReference>
<comment type="caution">
    <text evidence="1">The sequence shown here is derived from an EMBL/GenBank/DDBJ whole genome shotgun (WGS) entry which is preliminary data.</text>
</comment>
<proteinExistence type="predicted"/>
<name>A0A4S1CBM3_9BACT</name>
<reference evidence="1 2" key="1">
    <citation type="submission" date="2019-04" db="EMBL/GenBank/DDBJ databases">
        <title>Geobacter oryzae sp. nov., ferric-reducing bacteria isolated from paddy soil.</title>
        <authorList>
            <person name="Xu Z."/>
            <person name="Masuda Y."/>
            <person name="Itoh H."/>
            <person name="Senoo K."/>
        </authorList>
    </citation>
    <scope>NUCLEOTIDE SEQUENCE [LARGE SCALE GENOMIC DNA]</scope>
    <source>
        <strain evidence="1 2">Red111</strain>
    </source>
</reference>
<dbReference type="EMBL" id="SRSC01000004">
    <property type="protein sequence ID" value="TGU70768.1"/>
    <property type="molecule type" value="Genomic_DNA"/>
</dbReference>
<accession>A0A4S1CBM3</accession>
<evidence type="ECO:0000313" key="1">
    <source>
        <dbReference type="EMBL" id="TGU70768.1"/>
    </source>
</evidence>
<dbReference type="InterPro" id="IPR023393">
    <property type="entry name" value="START-like_dom_sf"/>
</dbReference>
<dbReference type="AlphaFoldDB" id="A0A4S1CBM3"/>
<dbReference type="Proteomes" id="UP000306416">
    <property type="component" value="Unassembled WGS sequence"/>
</dbReference>
<evidence type="ECO:0008006" key="3">
    <source>
        <dbReference type="Google" id="ProtNLM"/>
    </source>
</evidence>
<keyword evidence="2" id="KW-1185">Reference proteome</keyword>
<protein>
    <recommendedName>
        <fullName evidence="3">Ligand-binding SRPBCC domain-containing protein</fullName>
    </recommendedName>
</protein>
<organism evidence="1 2">
    <name type="scientific">Geomonas terrae</name>
    <dbReference type="NCBI Taxonomy" id="2562681"/>
    <lineage>
        <taxon>Bacteria</taxon>
        <taxon>Pseudomonadati</taxon>
        <taxon>Thermodesulfobacteriota</taxon>
        <taxon>Desulfuromonadia</taxon>
        <taxon>Geobacterales</taxon>
        <taxon>Geobacteraceae</taxon>
        <taxon>Geomonas</taxon>
    </lineage>
</organism>
<dbReference type="RefSeq" id="WP_135872085.1">
    <property type="nucleotide sequence ID" value="NZ_SRSC01000004.1"/>
</dbReference>
<dbReference type="SUPFAM" id="SSF55961">
    <property type="entry name" value="Bet v1-like"/>
    <property type="match status" value="1"/>
</dbReference>
<gene>
    <name evidence="1" type="ORF">E4633_17400</name>
</gene>
<dbReference type="Gene3D" id="3.30.530.20">
    <property type="match status" value="1"/>
</dbReference>
<sequence>MKMYRLKQEQLLPMPIERAWEFFVHPANLPLITPPDLGFRITGELPDKMHAGMIVTYTVTPFLGLAVNWVTEITHMHEHHFFVDEQRFGPYRLWHHQHIFEETPQGTLMTDIVHYVLPFGLLGRLAAPLVTHRVRQIFNYRHVALARELGFPPGSASQAEGA</sequence>
<evidence type="ECO:0000313" key="2">
    <source>
        <dbReference type="Proteomes" id="UP000306416"/>
    </source>
</evidence>